<gene>
    <name evidence="3" type="ORF">S12H4_22133</name>
</gene>
<proteinExistence type="predicted"/>
<feature type="domain" description="Glycosyl transferase family 1" evidence="2">
    <location>
        <begin position="14"/>
        <end position="122"/>
    </location>
</feature>
<dbReference type="GO" id="GO:0009103">
    <property type="term" value="P:lipopolysaccharide biosynthetic process"/>
    <property type="evidence" value="ECO:0007669"/>
    <property type="project" value="TreeGrafter"/>
</dbReference>
<sequence>MKVGKAGGRGVDFRSQTIDVVESLHLSSEVIFTDFVPETDLPAYYSGAEVFVLPSLYEGFGFPVLEAMACACPVITSNTSSLPEVVGKAGIMVDPHNTDSLAQAMWRVLTDSKLRDNMIRKGLEQSKRFSWEKAAEQTLE</sequence>
<dbReference type="AlphaFoldDB" id="X1QYT9"/>
<dbReference type="Pfam" id="PF00534">
    <property type="entry name" value="Glycos_transf_1"/>
    <property type="match status" value="1"/>
</dbReference>
<evidence type="ECO:0000259" key="2">
    <source>
        <dbReference type="Pfam" id="PF00534"/>
    </source>
</evidence>
<comment type="caution">
    <text evidence="3">The sequence shown here is derived from an EMBL/GenBank/DDBJ whole genome shotgun (WGS) entry which is preliminary data.</text>
</comment>
<dbReference type="PANTHER" id="PTHR46401:SF2">
    <property type="entry name" value="GLYCOSYLTRANSFERASE WBBK-RELATED"/>
    <property type="match status" value="1"/>
</dbReference>
<name>X1QYT9_9ZZZZ</name>
<organism evidence="3">
    <name type="scientific">marine sediment metagenome</name>
    <dbReference type="NCBI Taxonomy" id="412755"/>
    <lineage>
        <taxon>unclassified sequences</taxon>
        <taxon>metagenomes</taxon>
        <taxon>ecological metagenomes</taxon>
    </lineage>
</organism>
<accession>X1QYT9</accession>
<dbReference type="Gene3D" id="3.40.50.2000">
    <property type="entry name" value="Glycogen Phosphorylase B"/>
    <property type="match status" value="1"/>
</dbReference>
<dbReference type="GO" id="GO:0016757">
    <property type="term" value="F:glycosyltransferase activity"/>
    <property type="evidence" value="ECO:0007669"/>
    <property type="project" value="InterPro"/>
</dbReference>
<dbReference type="PANTHER" id="PTHR46401">
    <property type="entry name" value="GLYCOSYLTRANSFERASE WBBK-RELATED"/>
    <property type="match status" value="1"/>
</dbReference>
<protein>
    <recommendedName>
        <fullName evidence="2">Glycosyl transferase family 1 domain-containing protein</fullName>
    </recommendedName>
</protein>
<feature type="non-terminal residue" evidence="3">
    <location>
        <position position="140"/>
    </location>
</feature>
<evidence type="ECO:0000313" key="3">
    <source>
        <dbReference type="EMBL" id="GAI73747.1"/>
    </source>
</evidence>
<keyword evidence="1" id="KW-0808">Transferase</keyword>
<dbReference type="EMBL" id="BARW01011486">
    <property type="protein sequence ID" value="GAI73747.1"/>
    <property type="molecule type" value="Genomic_DNA"/>
</dbReference>
<evidence type="ECO:0000256" key="1">
    <source>
        <dbReference type="ARBA" id="ARBA00022679"/>
    </source>
</evidence>
<dbReference type="InterPro" id="IPR001296">
    <property type="entry name" value="Glyco_trans_1"/>
</dbReference>
<dbReference type="SUPFAM" id="SSF53756">
    <property type="entry name" value="UDP-Glycosyltransferase/glycogen phosphorylase"/>
    <property type="match status" value="1"/>
</dbReference>
<dbReference type="CDD" id="cd03809">
    <property type="entry name" value="GT4_MtfB-like"/>
    <property type="match status" value="1"/>
</dbReference>
<reference evidence="3" key="1">
    <citation type="journal article" date="2014" name="Front. Microbiol.">
        <title>High frequency of phylogenetically diverse reductive dehalogenase-homologous genes in deep subseafloor sedimentary metagenomes.</title>
        <authorList>
            <person name="Kawai M."/>
            <person name="Futagami T."/>
            <person name="Toyoda A."/>
            <person name="Takaki Y."/>
            <person name="Nishi S."/>
            <person name="Hori S."/>
            <person name="Arai W."/>
            <person name="Tsubouchi T."/>
            <person name="Morono Y."/>
            <person name="Uchiyama I."/>
            <person name="Ito T."/>
            <person name="Fujiyama A."/>
            <person name="Inagaki F."/>
            <person name="Takami H."/>
        </authorList>
    </citation>
    <scope>NUCLEOTIDE SEQUENCE</scope>
    <source>
        <strain evidence="3">Expedition CK06-06</strain>
    </source>
</reference>